<dbReference type="GO" id="GO:0003774">
    <property type="term" value="F:cytoskeletal motor activity"/>
    <property type="evidence" value="ECO:0007669"/>
    <property type="project" value="InterPro"/>
</dbReference>
<dbReference type="GO" id="GO:0005886">
    <property type="term" value="C:plasma membrane"/>
    <property type="evidence" value="ECO:0007669"/>
    <property type="project" value="UniProtKB-SubCell"/>
</dbReference>
<dbReference type="GO" id="GO:0006935">
    <property type="term" value="P:chemotaxis"/>
    <property type="evidence" value="ECO:0007669"/>
    <property type="project" value="UniProtKB-KW"/>
</dbReference>
<evidence type="ECO:0000259" key="12">
    <source>
        <dbReference type="Pfam" id="PF14842"/>
    </source>
</evidence>
<dbReference type="Pfam" id="PF14842">
    <property type="entry name" value="FliG_N"/>
    <property type="match status" value="1"/>
</dbReference>
<evidence type="ECO:0000259" key="10">
    <source>
        <dbReference type="Pfam" id="PF01706"/>
    </source>
</evidence>
<feature type="domain" description="Flagellar motor switch protein FliG N-terminal" evidence="12">
    <location>
        <begin position="9"/>
        <end position="73"/>
    </location>
</feature>
<accession>A0A3D5J2R5</accession>
<comment type="similarity">
    <text evidence="3">Belongs to the FliG family.</text>
</comment>
<evidence type="ECO:0000256" key="9">
    <source>
        <dbReference type="ARBA" id="ARBA00023143"/>
    </source>
</evidence>
<dbReference type="Pfam" id="PF01706">
    <property type="entry name" value="FliG_C"/>
    <property type="match status" value="1"/>
</dbReference>
<keyword evidence="9" id="KW-0975">Bacterial flagellum</keyword>
<gene>
    <name evidence="13" type="ORF">DGQ38_15260</name>
</gene>
<dbReference type="EMBL" id="DPMF01000350">
    <property type="protein sequence ID" value="HCV82399.1"/>
    <property type="molecule type" value="Genomic_DNA"/>
</dbReference>
<evidence type="ECO:0000256" key="1">
    <source>
        <dbReference type="ARBA" id="ARBA00004117"/>
    </source>
</evidence>
<dbReference type="Pfam" id="PF14841">
    <property type="entry name" value="FliG_M"/>
    <property type="match status" value="1"/>
</dbReference>
<comment type="subcellular location">
    <subcellularLocation>
        <location evidence="1">Bacterial flagellum basal body</location>
    </subcellularLocation>
    <subcellularLocation>
        <location evidence="2">Cell membrane</location>
        <topology evidence="2">Peripheral membrane protein</topology>
        <orientation evidence="2">Cytoplasmic side</orientation>
    </subcellularLocation>
</comment>
<evidence type="ECO:0000256" key="6">
    <source>
        <dbReference type="ARBA" id="ARBA00022500"/>
    </source>
</evidence>
<evidence type="ECO:0000313" key="13">
    <source>
        <dbReference type="EMBL" id="HCV82399.1"/>
    </source>
</evidence>
<keyword evidence="7" id="KW-0283">Flagellar rotation</keyword>
<dbReference type="SUPFAM" id="SSF48029">
    <property type="entry name" value="FliG"/>
    <property type="match status" value="2"/>
</dbReference>
<comment type="caution">
    <text evidence="13">The sequence shown here is derived from an EMBL/GenBank/DDBJ whole genome shotgun (WGS) entry which is preliminary data.</text>
</comment>
<dbReference type="GO" id="GO:0071973">
    <property type="term" value="P:bacterial-type flagellum-dependent cell motility"/>
    <property type="evidence" value="ECO:0007669"/>
    <property type="project" value="InterPro"/>
</dbReference>
<dbReference type="InterPro" id="IPR032779">
    <property type="entry name" value="FliG_M"/>
</dbReference>
<organism evidence="13 14">
    <name type="scientific">Zunongwangia profunda</name>
    <dbReference type="NCBI Taxonomy" id="398743"/>
    <lineage>
        <taxon>Bacteria</taxon>
        <taxon>Pseudomonadati</taxon>
        <taxon>Bacteroidota</taxon>
        <taxon>Flavobacteriia</taxon>
        <taxon>Flavobacteriales</taxon>
        <taxon>Flavobacteriaceae</taxon>
        <taxon>Zunongwangia</taxon>
    </lineage>
</organism>
<keyword evidence="6" id="KW-0145">Chemotaxis</keyword>
<dbReference type="InterPro" id="IPR000090">
    <property type="entry name" value="Flg_Motor_Flig"/>
</dbReference>
<feature type="domain" description="Flagellar motor switch protein FliG C-terminal" evidence="10">
    <location>
        <begin position="198"/>
        <end position="301"/>
    </location>
</feature>
<dbReference type="PRINTS" id="PR00954">
    <property type="entry name" value="FLGMOTORFLIG"/>
</dbReference>
<dbReference type="Gene3D" id="1.10.220.30">
    <property type="match status" value="3"/>
</dbReference>
<protein>
    <recommendedName>
        <fullName evidence="4">Flagellar motor switch protein FliG</fullName>
    </recommendedName>
</protein>
<keyword evidence="5" id="KW-1003">Cell membrane</keyword>
<evidence type="ECO:0000256" key="4">
    <source>
        <dbReference type="ARBA" id="ARBA00021870"/>
    </source>
</evidence>
<dbReference type="AlphaFoldDB" id="A0A3D5J2R5"/>
<name>A0A3D5J2R5_9FLAO</name>
<evidence type="ECO:0000256" key="3">
    <source>
        <dbReference type="ARBA" id="ARBA00010299"/>
    </source>
</evidence>
<proteinExistence type="inferred from homology"/>
<dbReference type="Proteomes" id="UP000264330">
    <property type="component" value="Unassembled WGS sequence"/>
</dbReference>
<dbReference type="GO" id="GO:0009425">
    <property type="term" value="C:bacterial-type flagellum basal body"/>
    <property type="evidence" value="ECO:0007669"/>
    <property type="project" value="UniProtKB-SubCell"/>
</dbReference>
<dbReference type="PANTHER" id="PTHR30534:SF0">
    <property type="entry name" value="FLAGELLAR MOTOR SWITCH PROTEIN FLIG"/>
    <property type="match status" value="1"/>
</dbReference>
<dbReference type="InterPro" id="IPR011002">
    <property type="entry name" value="FliG_a-hlx"/>
</dbReference>
<evidence type="ECO:0000259" key="11">
    <source>
        <dbReference type="Pfam" id="PF14841"/>
    </source>
</evidence>
<dbReference type="InterPro" id="IPR028263">
    <property type="entry name" value="FliG_N"/>
</dbReference>
<feature type="non-terminal residue" evidence="13">
    <location>
        <position position="1"/>
    </location>
</feature>
<evidence type="ECO:0000256" key="7">
    <source>
        <dbReference type="ARBA" id="ARBA00022779"/>
    </source>
</evidence>
<sequence length="312" mass="34924">LIMISDYNKLSGLQKVAILFSVLGESLALTLVKELDQTEIRKIRAAMRGVNNVAFAVKKQVMEEFYFSFVSEKFQQDEESDEPKKPFSFLSDLTDEQLVALLSSETPRVIAITLAQLESDKRMLVLNRISEEEKGQVLLSIGNLDDVPLEAVVQIANKLQKKSKQLPKTVAFSRGGGKDLADLLGEMDAKEEEMFMQNLEQDNPELAEQVKKYRITFESIFEIFPDNLLRDLMNAVDLDAVSMALKGMEQSITDKVVGVLPKKKQAMFEPVEGAVPKRDVDEARKSIVSAAKQMERDGAFKLEDLLGGDTVE</sequence>
<evidence type="ECO:0000256" key="8">
    <source>
        <dbReference type="ARBA" id="ARBA00023136"/>
    </source>
</evidence>
<evidence type="ECO:0000313" key="14">
    <source>
        <dbReference type="Proteomes" id="UP000264330"/>
    </source>
</evidence>
<dbReference type="PANTHER" id="PTHR30534">
    <property type="entry name" value="FLAGELLAR MOTOR SWITCH PROTEIN FLIG"/>
    <property type="match status" value="1"/>
</dbReference>
<keyword evidence="8" id="KW-0472">Membrane</keyword>
<dbReference type="InterPro" id="IPR023087">
    <property type="entry name" value="Flg_Motor_Flig_C"/>
</dbReference>
<reference evidence="13 14" key="1">
    <citation type="journal article" date="2018" name="Nat. Biotechnol.">
        <title>A standardized bacterial taxonomy based on genome phylogeny substantially revises the tree of life.</title>
        <authorList>
            <person name="Parks D.H."/>
            <person name="Chuvochina M."/>
            <person name="Waite D.W."/>
            <person name="Rinke C."/>
            <person name="Skarshewski A."/>
            <person name="Chaumeil P.A."/>
            <person name="Hugenholtz P."/>
        </authorList>
    </citation>
    <scope>NUCLEOTIDE SEQUENCE [LARGE SCALE GENOMIC DNA]</scope>
    <source>
        <strain evidence="13">UBA9359</strain>
    </source>
</reference>
<evidence type="ECO:0000256" key="2">
    <source>
        <dbReference type="ARBA" id="ARBA00004413"/>
    </source>
</evidence>
<feature type="domain" description="Flagellar motor switch protein FliG middle" evidence="11">
    <location>
        <begin position="96"/>
        <end position="167"/>
    </location>
</feature>
<evidence type="ECO:0000256" key="5">
    <source>
        <dbReference type="ARBA" id="ARBA00022475"/>
    </source>
</evidence>